<evidence type="ECO:0000256" key="8">
    <source>
        <dbReference type="ARBA" id="ARBA00023146"/>
    </source>
</evidence>
<keyword evidence="7 10" id="KW-0648">Protein biosynthesis</keyword>
<comment type="catalytic activity">
    <reaction evidence="9 10">
        <text>tRNA(Tyr) + L-tyrosine + ATP = L-tyrosyl-tRNA(Tyr) + AMP + diphosphate + H(+)</text>
        <dbReference type="Rhea" id="RHEA:10220"/>
        <dbReference type="Rhea" id="RHEA-COMP:9706"/>
        <dbReference type="Rhea" id="RHEA-COMP:9707"/>
        <dbReference type="ChEBI" id="CHEBI:15378"/>
        <dbReference type="ChEBI" id="CHEBI:30616"/>
        <dbReference type="ChEBI" id="CHEBI:33019"/>
        <dbReference type="ChEBI" id="CHEBI:58315"/>
        <dbReference type="ChEBI" id="CHEBI:78442"/>
        <dbReference type="ChEBI" id="CHEBI:78536"/>
        <dbReference type="ChEBI" id="CHEBI:456215"/>
        <dbReference type="EC" id="6.1.1.1"/>
    </reaction>
</comment>
<feature type="short sequence motif" description="'KMSKS' region" evidence="10">
    <location>
        <begin position="229"/>
        <end position="233"/>
    </location>
</feature>
<keyword evidence="2 10" id="KW-0963">Cytoplasm</keyword>
<keyword evidence="5 10" id="KW-0067">ATP-binding</keyword>
<evidence type="ECO:0000256" key="10">
    <source>
        <dbReference type="HAMAP-Rule" id="MF_02007"/>
    </source>
</evidence>
<dbReference type="Proteomes" id="UP000621436">
    <property type="component" value="Unassembled WGS sequence"/>
</dbReference>
<dbReference type="InterPro" id="IPR002307">
    <property type="entry name" value="Tyr-tRNA-ligase"/>
</dbReference>
<dbReference type="PANTHER" id="PTHR11766">
    <property type="entry name" value="TYROSYL-TRNA SYNTHETASE"/>
    <property type="match status" value="1"/>
</dbReference>
<evidence type="ECO:0000256" key="5">
    <source>
        <dbReference type="ARBA" id="ARBA00022840"/>
    </source>
</evidence>
<dbReference type="GO" id="GO:0006437">
    <property type="term" value="P:tyrosyl-tRNA aminoacylation"/>
    <property type="evidence" value="ECO:0007669"/>
    <property type="project" value="UniProtKB-UniRule"/>
</dbReference>
<evidence type="ECO:0000256" key="9">
    <source>
        <dbReference type="ARBA" id="ARBA00048248"/>
    </source>
</evidence>
<dbReference type="PROSITE" id="PS00178">
    <property type="entry name" value="AA_TRNA_LIGASE_I"/>
    <property type="match status" value="1"/>
</dbReference>
<keyword evidence="12" id="KW-0175">Coiled coil</keyword>
<dbReference type="InterPro" id="IPR024108">
    <property type="entry name" value="Tyr-tRNA-ligase_bac_2"/>
</dbReference>
<evidence type="ECO:0000256" key="1">
    <source>
        <dbReference type="ARBA" id="ARBA00011738"/>
    </source>
</evidence>
<dbReference type="SUPFAM" id="SSF52374">
    <property type="entry name" value="Nucleotidylyl transferase"/>
    <property type="match status" value="1"/>
</dbReference>
<evidence type="ECO:0000256" key="4">
    <source>
        <dbReference type="ARBA" id="ARBA00022741"/>
    </source>
</evidence>
<dbReference type="AlphaFoldDB" id="A0A931AW40"/>
<feature type="coiled-coil region" evidence="12">
    <location>
        <begin position="13"/>
        <end position="40"/>
    </location>
</feature>
<evidence type="ECO:0000256" key="12">
    <source>
        <dbReference type="SAM" id="Coils"/>
    </source>
</evidence>
<evidence type="ECO:0000256" key="2">
    <source>
        <dbReference type="ARBA" id="ARBA00022490"/>
    </source>
</evidence>
<comment type="subunit">
    <text evidence="1 10">Homodimer.</text>
</comment>
<evidence type="ECO:0000313" key="15">
    <source>
        <dbReference type="Proteomes" id="UP000621436"/>
    </source>
</evidence>
<keyword evidence="15" id="KW-1185">Reference proteome</keyword>
<feature type="binding site" evidence="10">
    <location>
        <position position="232"/>
    </location>
    <ligand>
        <name>ATP</name>
        <dbReference type="ChEBI" id="CHEBI:30616"/>
    </ligand>
</feature>
<keyword evidence="3 10" id="KW-0436">Ligase</keyword>
<dbReference type="GO" id="GO:0003723">
    <property type="term" value="F:RNA binding"/>
    <property type="evidence" value="ECO:0007669"/>
    <property type="project" value="UniProtKB-KW"/>
</dbReference>
<dbReference type="InterPro" id="IPR002305">
    <property type="entry name" value="aa-tRNA-synth_Ic"/>
</dbReference>
<name>A0A931AW40_9FIRM</name>
<dbReference type="InterPro" id="IPR001412">
    <property type="entry name" value="aa-tRNA-synth_I_CS"/>
</dbReference>
<dbReference type="Pfam" id="PF00579">
    <property type="entry name" value="tRNA-synt_1b"/>
    <property type="match status" value="1"/>
</dbReference>
<dbReference type="EMBL" id="JADPIE010000006">
    <property type="protein sequence ID" value="MBF8437600.1"/>
    <property type="molecule type" value="Genomic_DNA"/>
</dbReference>
<dbReference type="PRINTS" id="PR01040">
    <property type="entry name" value="TRNASYNTHTYR"/>
</dbReference>
<keyword evidence="4 10" id="KW-0547">Nucleotide-binding</keyword>
<dbReference type="InterPro" id="IPR036986">
    <property type="entry name" value="S4_RNA-bd_sf"/>
</dbReference>
<dbReference type="RefSeq" id="WP_270454595.1">
    <property type="nucleotide sequence ID" value="NZ_JADPIE010000006.1"/>
</dbReference>
<dbReference type="Gene3D" id="3.40.50.620">
    <property type="entry name" value="HUPs"/>
    <property type="match status" value="1"/>
</dbReference>
<accession>A0A931AW40</accession>
<keyword evidence="8 10" id="KW-0030">Aminoacyl-tRNA synthetase</keyword>
<dbReference type="SUPFAM" id="SSF55174">
    <property type="entry name" value="Alpha-L RNA-binding motif"/>
    <property type="match status" value="1"/>
</dbReference>
<dbReference type="Gene3D" id="3.10.290.10">
    <property type="entry name" value="RNA-binding S4 domain"/>
    <property type="match status" value="1"/>
</dbReference>
<dbReference type="PANTHER" id="PTHR11766:SF1">
    <property type="entry name" value="TYROSINE--TRNA LIGASE"/>
    <property type="match status" value="1"/>
</dbReference>
<dbReference type="GO" id="GO:0004831">
    <property type="term" value="F:tyrosine-tRNA ligase activity"/>
    <property type="evidence" value="ECO:0007669"/>
    <property type="project" value="UniProtKB-UniRule"/>
</dbReference>
<dbReference type="EC" id="6.1.1.1" evidence="10"/>
<dbReference type="CDD" id="cd00165">
    <property type="entry name" value="S4"/>
    <property type="match status" value="1"/>
</dbReference>
<dbReference type="HAMAP" id="MF_02007">
    <property type="entry name" value="Tyr_tRNA_synth_type2"/>
    <property type="match status" value="1"/>
</dbReference>
<dbReference type="InterPro" id="IPR024088">
    <property type="entry name" value="Tyr-tRNA-ligase_bac-type"/>
</dbReference>
<gene>
    <name evidence="10" type="primary">tyrS</name>
    <name evidence="14" type="ORF">I0Q91_10935</name>
</gene>
<dbReference type="InterPro" id="IPR054608">
    <property type="entry name" value="SYY-like_C"/>
</dbReference>
<dbReference type="GO" id="GO:0005524">
    <property type="term" value="F:ATP binding"/>
    <property type="evidence" value="ECO:0007669"/>
    <property type="project" value="UniProtKB-UniRule"/>
</dbReference>
<feature type="short sequence motif" description="'HIGH' region" evidence="10">
    <location>
        <begin position="45"/>
        <end position="54"/>
    </location>
</feature>
<proteinExistence type="inferred from homology"/>
<evidence type="ECO:0000256" key="6">
    <source>
        <dbReference type="ARBA" id="ARBA00022884"/>
    </source>
</evidence>
<comment type="caution">
    <text evidence="14">The sequence shown here is derived from an EMBL/GenBank/DDBJ whole genome shotgun (WGS) entry which is preliminary data.</text>
</comment>
<feature type="domain" description="Tyrosine--tRNA ligase SYY-like C-terminal" evidence="13">
    <location>
        <begin position="334"/>
        <end position="407"/>
    </location>
</feature>
<dbReference type="Gene3D" id="1.10.240.10">
    <property type="entry name" value="Tyrosyl-Transfer RNA Synthetase"/>
    <property type="match status" value="1"/>
</dbReference>
<organism evidence="14 15">
    <name type="scientific">Halonatronomonas betaini</name>
    <dbReference type="NCBI Taxonomy" id="2778430"/>
    <lineage>
        <taxon>Bacteria</taxon>
        <taxon>Bacillati</taxon>
        <taxon>Bacillota</taxon>
        <taxon>Clostridia</taxon>
        <taxon>Halanaerobiales</taxon>
        <taxon>Halarsenatibacteraceae</taxon>
        <taxon>Halonatronomonas</taxon>
    </lineage>
</organism>
<dbReference type="GO" id="GO:0005829">
    <property type="term" value="C:cytosol"/>
    <property type="evidence" value="ECO:0007669"/>
    <property type="project" value="TreeGrafter"/>
</dbReference>
<dbReference type="CDD" id="cd00805">
    <property type="entry name" value="TyrRS_core"/>
    <property type="match status" value="1"/>
</dbReference>
<evidence type="ECO:0000259" key="13">
    <source>
        <dbReference type="Pfam" id="PF22421"/>
    </source>
</evidence>
<evidence type="ECO:0000313" key="14">
    <source>
        <dbReference type="EMBL" id="MBF8437600.1"/>
    </source>
</evidence>
<comment type="subcellular location">
    <subcellularLocation>
        <location evidence="10">Cytoplasm</location>
    </subcellularLocation>
</comment>
<reference evidence="14" key="1">
    <citation type="submission" date="2020-11" db="EMBL/GenBank/DDBJ databases">
        <title>Halonatronomonas betainensis gen. nov., sp. nov. a novel haloalkaliphilic representative of the family Halanaerobiacae capable of betaine degradation.</title>
        <authorList>
            <person name="Boltyanskaya Y."/>
            <person name="Kevbrin V."/>
            <person name="Detkova E."/>
            <person name="Grouzdev D.S."/>
            <person name="Koziaeva V."/>
            <person name="Zhilina T."/>
        </authorList>
    </citation>
    <scope>NUCLEOTIDE SEQUENCE</scope>
    <source>
        <strain evidence="14">Z-7014</strain>
    </source>
</reference>
<comment type="function">
    <text evidence="10">Catalyzes the attachment of tyrosine to tRNA(Tyr) in a two-step reaction: tyrosine is first activated by ATP to form Tyr-AMP and then transferred to the acceptor end of tRNA(Tyr).</text>
</comment>
<evidence type="ECO:0000256" key="3">
    <source>
        <dbReference type="ARBA" id="ARBA00022598"/>
    </source>
</evidence>
<evidence type="ECO:0000256" key="7">
    <source>
        <dbReference type="ARBA" id="ARBA00022917"/>
    </source>
</evidence>
<dbReference type="Pfam" id="PF22421">
    <property type="entry name" value="SYY_C-terminal"/>
    <property type="match status" value="1"/>
</dbReference>
<comment type="similarity">
    <text evidence="10">Belongs to the class-I aminoacyl-tRNA synthetase family. TyrS type 2 subfamily.</text>
</comment>
<evidence type="ECO:0000256" key="11">
    <source>
        <dbReference type="PROSITE-ProRule" id="PRU00182"/>
    </source>
</evidence>
<keyword evidence="6 11" id="KW-0694">RNA-binding</keyword>
<protein>
    <recommendedName>
        <fullName evidence="10">Tyrosine--tRNA ligase</fullName>
        <ecNumber evidence="10">6.1.1.1</ecNumber>
    </recommendedName>
    <alternativeName>
        <fullName evidence="10">Tyrosyl-tRNA synthetase</fullName>
        <shortName evidence="10">TyrRS</shortName>
    </alternativeName>
</protein>
<dbReference type="NCBIfam" id="TIGR00234">
    <property type="entry name" value="tyrS"/>
    <property type="match status" value="1"/>
</dbReference>
<sequence>MNIKKQLEVLTQGVEDLITKEELEERLKEAEKEDRPLKVKLGLDPSAPDIHLGHTVVLNKLKQFQDFGHEVHLIIGDFTGMIGDPSGKSETRNQLTRQEVEENAKSYQEQFSKVLDKKKTKLHFNSSWLGELDLEDIINLASKYTVARMLEREDFASRMESNKPISIHEFFYPLMQGFDSVALEADIELGGTDQRFNLLVGRRLQKEYGQEPQLIMMLPLLEGLDGERKMSKSLGNYIGVEEDPVTMYGKVMSLPDDLIGRYFELVTDVDPDRLEEIKEELADETVNPMGLKKELAAWVVERFHDKSEAERAAKEFTRVFSQGEQPEDMPEVTIPEEDLEDGKLWIVKLIAATDLLDSNSQARRMIKQGAVTIEDEKIEKINIDVPVEDGMVIQIGKRRYARIRRGK</sequence>
<dbReference type="FunFam" id="3.40.50.620:FF:000061">
    <property type="entry name" value="Tyrosine--tRNA ligase"/>
    <property type="match status" value="1"/>
</dbReference>
<dbReference type="PROSITE" id="PS50889">
    <property type="entry name" value="S4"/>
    <property type="match status" value="1"/>
</dbReference>
<dbReference type="InterPro" id="IPR014729">
    <property type="entry name" value="Rossmann-like_a/b/a_fold"/>
</dbReference>